<keyword evidence="1" id="KW-1133">Transmembrane helix</keyword>
<evidence type="ECO:0000313" key="3">
    <source>
        <dbReference type="Proteomes" id="UP000242560"/>
    </source>
</evidence>
<accession>A0A1I3JGC8</accession>
<proteinExistence type="predicted"/>
<reference evidence="3" key="1">
    <citation type="submission" date="2016-10" db="EMBL/GenBank/DDBJ databases">
        <authorList>
            <person name="Varghese N."/>
            <person name="Submissions S."/>
        </authorList>
    </citation>
    <scope>NUCLEOTIDE SEQUENCE [LARGE SCALE GENOMIC DNA]</scope>
    <source>
        <strain evidence="3">DSM 22251</strain>
    </source>
</reference>
<gene>
    <name evidence="2" type="ORF">SAMN05421638_0161</name>
</gene>
<feature type="transmembrane region" description="Helical" evidence="1">
    <location>
        <begin position="12"/>
        <end position="34"/>
    </location>
</feature>
<keyword evidence="1" id="KW-0472">Membrane</keyword>
<dbReference type="EMBL" id="FORQ01000001">
    <property type="protein sequence ID" value="SFI59289.1"/>
    <property type="molecule type" value="Genomic_DNA"/>
</dbReference>
<dbReference type="Proteomes" id="UP000242560">
    <property type="component" value="Unassembled WGS sequence"/>
</dbReference>
<name>A0A1I3JGC8_9FLAO</name>
<dbReference type="AlphaFoldDB" id="A0A1I3JGC8"/>
<organism evidence="2 3">
    <name type="scientific">Kaistella treverensis</name>
    <dbReference type="NCBI Taxonomy" id="631455"/>
    <lineage>
        <taxon>Bacteria</taxon>
        <taxon>Pseudomonadati</taxon>
        <taxon>Bacteroidota</taxon>
        <taxon>Flavobacteriia</taxon>
        <taxon>Flavobacteriales</taxon>
        <taxon>Weeksellaceae</taxon>
        <taxon>Chryseobacterium group</taxon>
        <taxon>Kaistella</taxon>
    </lineage>
</organism>
<evidence type="ECO:0000256" key="1">
    <source>
        <dbReference type="SAM" id="Phobius"/>
    </source>
</evidence>
<protein>
    <submittedName>
        <fullName evidence="2">Uncharacterized protein</fullName>
    </submittedName>
</protein>
<keyword evidence="1" id="KW-0812">Transmembrane</keyword>
<sequence length="52" mass="5811">MEPRKKNTPGPIVIFAIVSMIIAIISYLILQVFFPDLFRILPTGTVQPVPTN</sequence>
<evidence type="ECO:0000313" key="2">
    <source>
        <dbReference type="EMBL" id="SFI59289.1"/>
    </source>
</evidence>
<dbReference type="RefSeq" id="WP_156965060.1">
    <property type="nucleotide sequence ID" value="NZ_FORQ01000001.1"/>
</dbReference>
<keyword evidence="3" id="KW-1185">Reference proteome</keyword>